<sequence>MSDGIPSEANSPRTYTRRSPPLNTPFGSNDSLQKDCITSNIVNIKTAQPTSFNNTDNDSLSQDVIKLRAQLLSVISRAGRQVENLTRKAQLQEVELERTTKQLKKAIAIAGEETAKCRAAKELKDMAERLPVGTARNIKSPTFTSFSSSPASIALPVIVASKQGQLEATARNGSRTKECESRMTMNGLSKRSLVYI</sequence>
<gene>
    <name evidence="3" type="ORF">WN944_009647</name>
</gene>
<evidence type="ECO:0000313" key="4">
    <source>
        <dbReference type="Proteomes" id="UP001428341"/>
    </source>
</evidence>
<feature type="region of interest" description="Disordered" evidence="2">
    <location>
        <begin position="1"/>
        <end position="31"/>
    </location>
</feature>
<keyword evidence="1" id="KW-0175">Coiled coil</keyword>
<evidence type="ECO:0000256" key="1">
    <source>
        <dbReference type="SAM" id="Coils"/>
    </source>
</evidence>
<evidence type="ECO:0000256" key="2">
    <source>
        <dbReference type="SAM" id="MobiDB-lite"/>
    </source>
</evidence>
<reference evidence="3 4" key="1">
    <citation type="submission" date="2024-05" db="EMBL/GenBank/DDBJ databases">
        <title>Haplotype-resolved chromosome-level genome assembly of Huyou (Citrus changshanensis).</title>
        <authorList>
            <person name="Miao C."/>
            <person name="Chen W."/>
            <person name="Wu Y."/>
            <person name="Wang L."/>
            <person name="Zhao S."/>
            <person name="Grierson D."/>
            <person name="Xu C."/>
            <person name="Chen K."/>
        </authorList>
    </citation>
    <scope>NUCLEOTIDE SEQUENCE [LARGE SCALE GENOMIC DNA]</scope>
    <source>
        <strain evidence="3">01-14</strain>
        <tissue evidence="3">Leaf</tissue>
    </source>
</reference>
<keyword evidence="4" id="KW-1185">Reference proteome</keyword>
<organism evidence="3 4">
    <name type="scientific">Citrus x changshan-huyou</name>
    <dbReference type="NCBI Taxonomy" id="2935761"/>
    <lineage>
        <taxon>Eukaryota</taxon>
        <taxon>Viridiplantae</taxon>
        <taxon>Streptophyta</taxon>
        <taxon>Embryophyta</taxon>
        <taxon>Tracheophyta</taxon>
        <taxon>Spermatophyta</taxon>
        <taxon>Magnoliopsida</taxon>
        <taxon>eudicotyledons</taxon>
        <taxon>Gunneridae</taxon>
        <taxon>Pentapetalae</taxon>
        <taxon>rosids</taxon>
        <taxon>malvids</taxon>
        <taxon>Sapindales</taxon>
        <taxon>Rutaceae</taxon>
        <taxon>Aurantioideae</taxon>
        <taxon>Citrus</taxon>
    </lineage>
</organism>
<dbReference type="AlphaFoldDB" id="A0AAP0MQ88"/>
<accession>A0AAP0MQ88</accession>
<comment type="caution">
    <text evidence="3">The sequence shown here is derived from an EMBL/GenBank/DDBJ whole genome shotgun (WGS) entry which is preliminary data.</text>
</comment>
<name>A0AAP0MQ88_9ROSI</name>
<dbReference type="EMBL" id="JBCGBO010000002">
    <property type="protein sequence ID" value="KAK9221221.1"/>
    <property type="molecule type" value="Genomic_DNA"/>
</dbReference>
<proteinExistence type="predicted"/>
<dbReference type="Proteomes" id="UP001428341">
    <property type="component" value="Unassembled WGS sequence"/>
</dbReference>
<protein>
    <submittedName>
        <fullName evidence="3">Uncharacterized protein</fullName>
    </submittedName>
</protein>
<evidence type="ECO:0000313" key="3">
    <source>
        <dbReference type="EMBL" id="KAK9221221.1"/>
    </source>
</evidence>
<feature type="coiled-coil region" evidence="1">
    <location>
        <begin position="75"/>
        <end position="102"/>
    </location>
</feature>